<dbReference type="RefSeq" id="XP_022944247.1">
    <property type="nucleotide sequence ID" value="XM_023088479.1"/>
</dbReference>
<dbReference type="Proteomes" id="UP000504609">
    <property type="component" value="Unplaced"/>
</dbReference>
<dbReference type="GeneID" id="111448754"/>
<dbReference type="PANTHER" id="PTHR31579:SF2">
    <property type="entry name" value="DUF506 FAMILY PROTEIN"/>
    <property type="match status" value="1"/>
</dbReference>
<dbReference type="NCBIfam" id="TIGR01615">
    <property type="entry name" value="A_thal_3542"/>
    <property type="match status" value="1"/>
</dbReference>
<proteinExistence type="predicted"/>
<organism evidence="2 3">
    <name type="scientific">Cucurbita moschata</name>
    <name type="common">Winter crookneck squash</name>
    <name type="synonym">Cucurbita pepo var. moschata</name>
    <dbReference type="NCBI Taxonomy" id="3662"/>
    <lineage>
        <taxon>Eukaryota</taxon>
        <taxon>Viridiplantae</taxon>
        <taxon>Streptophyta</taxon>
        <taxon>Embryophyta</taxon>
        <taxon>Tracheophyta</taxon>
        <taxon>Spermatophyta</taxon>
        <taxon>Magnoliopsida</taxon>
        <taxon>eudicotyledons</taxon>
        <taxon>Gunneridae</taxon>
        <taxon>Pentapetalae</taxon>
        <taxon>rosids</taxon>
        <taxon>fabids</taxon>
        <taxon>Cucurbitales</taxon>
        <taxon>Cucurbitaceae</taxon>
        <taxon>Cucurbiteae</taxon>
        <taxon>Cucurbita</taxon>
    </lineage>
</organism>
<evidence type="ECO:0000313" key="3">
    <source>
        <dbReference type="RefSeq" id="XP_022944247.1"/>
    </source>
</evidence>
<sequence length="266" mass="30376">MSDISASFIDIFPEESENPSESSYDSGNDGDQNGETSSIVKENRAFWKSQKEVLQANLKRTNSIELKIWKATKTALREMNLKSIDCGCRRPAEVSVCRECVQREICNYLRNAGFNCAVCKSKWKSSPEIPSGDHSYLEVADDWNPNERVIIEMNFREEFEIARASEEYKRLVRRLPEVFIGKAEKLRESIKILCNAAEKCMKEKKMHLGPWRKYRYMQAKWLGKCEKSTPAPLPVGLSDRPPKAKASMLTYDLLQSLPPAIAVEVV</sequence>
<dbReference type="AlphaFoldDB" id="A0A6J1FV90"/>
<keyword evidence="2" id="KW-1185">Reference proteome</keyword>
<feature type="region of interest" description="Disordered" evidence="1">
    <location>
        <begin position="1"/>
        <end position="36"/>
    </location>
</feature>
<evidence type="ECO:0000256" key="1">
    <source>
        <dbReference type="SAM" id="MobiDB-lite"/>
    </source>
</evidence>
<feature type="compositionally biased region" description="Polar residues" evidence="1">
    <location>
        <begin position="24"/>
        <end position="36"/>
    </location>
</feature>
<accession>A0A6J1FV90</accession>
<dbReference type="Pfam" id="PF04720">
    <property type="entry name" value="PDDEXK_6"/>
    <property type="match status" value="1"/>
</dbReference>
<dbReference type="InterPro" id="IPR006502">
    <property type="entry name" value="PDDEXK-like"/>
</dbReference>
<evidence type="ECO:0000313" key="2">
    <source>
        <dbReference type="Proteomes" id="UP000504609"/>
    </source>
</evidence>
<dbReference type="PANTHER" id="PTHR31579">
    <property type="entry name" value="OS03G0796600 PROTEIN"/>
    <property type="match status" value="1"/>
</dbReference>
<reference evidence="3" key="1">
    <citation type="submission" date="2025-08" db="UniProtKB">
        <authorList>
            <consortium name="RefSeq"/>
        </authorList>
    </citation>
    <scope>IDENTIFICATION</scope>
    <source>
        <tissue evidence="3">Young leaves</tissue>
    </source>
</reference>
<gene>
    <name evidence="3" type="primary">LOC111448754</name>
</gene>
<protein>
    <submittedName>
        <fullName evidence="3">Uncharacterized protein LOC111448754</fullName>
    </submittedName>
</protein>
<name>A0A6J1FV90_CUCMO</name>
<dbReference type="KEGG" id="cmos:111448754"/>